<protein>
    <submittedName>
        <fullName evidence="3">Restriction endonuclease</fullName>
    </submittedName>
</protein>
<dbReference type="Proteomes" id="UP000242662">
    <property type="component" value="Unassembled WGS sequence"/>
</dbReference>
<evidence type="ECO:0000313" key="3">
    <source>
        <dbReference type="EMBL" id="SDC66808.1"/>
    </source>
</evidence>
<dbReference type="InterPro" id="IPR011335">
    <property type="entry name" value="Restrct_endonuc-II-like"/>
</dbReference>
<dbReference type="GO" id="GO:0003677">
    <property type="term" value="F:DNA binding"/>
    <property type="evidence" value="ECO:0007669"/>
    <property type="project" value="InterPro"/>
</dbReference>
<dbReference type="Gene3D" id="3.40.50.300">
    <property type="entry name" value="P-loop containing nucleotide triphosphate hydrolases"/>
    <property type="match status" value="1"/>
</dbReference>
<feature type="domain" description="AAA+ ATPase" evidence="2">
    <location>
        <begin position="196"/>
        <end position="320"/>
    </location>
</feature>
<accession>A0A1G6NG81</accession>
<keyword evidence="3" id="KW-0378">Hydrolase</keyword>
<dbReference type="InterPro" id="IPR011856">
    <property type="entry name" value="tRNA_endonuc-like_dom_sf"/>
</dbReference>
<reference evidence="4" key="1">
    <citation type="submission" date="2016-09" db="EMBL/GenBank/DDBJ databases">
        <authorList>
            <person name="Varghese N."/>
            <person name="Submissions S."/>
        </authorList>
    </citation>
    <scope>NUCLEOTIDE SEQUENCE [LARGE SCALE GENOMIC DNA]</scope>
    <source>
        <strain evidence="4">25nlg</strain>
    </source>
</reference>
<dbReference type="SMART" id="SM00382">
    <property type="entry name" value="AAA"/>
    <property type="match status" value="1"/>
</dbReference>
<gene>
    <name evidence="3" type="ORF">SAMN05421737_11273</name>
</gene>
<evidence type="ECO:0000313" key="4">
    <source>
        <dbReference type="Proteomes" id="UP000242662"/>
    </source>
</evidence>
<dbReference type="Pfam" id="PF20720">
    <property type="entry name" value="nSTAND3"/>
    <property type="match status" value="1"/>
</dbReference>
<evidence type="ECO:0000259" key="2">
    <source>
        <dbReference type="SMART" id="SM00382"/>
    </source>
</evidence>
<proteinExistence type="predicted"/>
<organism evidence="3 4">
    <name type="scientific">Shouchella lonarensis</name>
    <dbReference type="NCBI Taxonomy" id="1464122"/>
    <lineage>
        <taxon>Bacteria</taxon>
        <taxon>Bacillati</taxon>
        <taxon>Bacillota</taxon>
        <taxon>Bacilli</taxon>
        <taxon>Bacillales</taxon>
        <taxon>Bacillaceae</taxon>
        <taxon>Shouchella</taxon>
    </lineage>
</organism>
<evidence type="ECO:0000256" key="1">
    <source>
        <dbReference type="SAM" id="MobiDB-lite"/>
    </source>
</evidence>
<feature type="region of interest" description="Disordered" evidence="1">
    <location>
        <begin position="776"/>
        <end position="795"/>
    </location>
</feature>
<dbReference type="InterPro" id="IPR003593">
    <property type="entry name" value="AAA+_ATPase"/>
</dbReference>
<dbReference type="SUPFAM" id="SSF52980">
    <property type="entry name" value="Restriction endonuclease-like"/>
    <property type="match status" value="1"/>
</dbReference>
<dbReference type="STRING" id="1464122.SAMN05421737_11273"/>
<dbReference type="AlphaFoldDB" id="A0A1G6NG81"/>
<keyword evidence="4" id="KW-1185">Reference proteome</keyword>
<dbReference type="Pfam" id="PF04471">
    <property type="entry name" value="Mrr_cat"/>
    <property type="match status" value="1"/>
</dbReference>
<dbReference type="InterPro" id="IPR049050">
    <property type="entry name" value="nSTAND3"/>
</dbReference>
<keyword evidence="3" id="KW-0540">Nuclease</keyword>
<dbReference type="RefSeq" id="WP_090776546.1">
    <property type="nucleotide sequence ID" value="NZ_FMYM01000012.1"/>
</dbReference>
<dbReference type="EMBL" id="FMYM01000012">
    <property type="protein sequence ID" value="SDC66808.1"/>
    <property type="molecule type" value="Genomic_DNA"/>
</dbReference>
<dbReference type="InterPro" id="IPR007560">
    <property type="entry name" value="Restrct_endonuc_IV_Mrr"/>
</dbReference>
<dbReference type="GO" id="GO:0009307">
    <property type="term" value="P:DNA restriction-modification system"/>
    <property type="evidence" value="ECO:0007669"/>
    <property type="project" value="InterPro"/>
</dbReference>
<name>A0A1G6NG81_9BACI</name>
<sequence length="1203" mass="141500">MTPNYDFHNCFSPREFEEFVRDMLEVKEGIDFEISGRGKDQGIDLRHWKGNEKIIVQVKCYRQNYRQLFNDLKKREIKKAKALEPSRYILVTSLELQLHQRREILTLFDGLIAGERDIIDRTELNKLLGKEEYHHVECKHNKLWISSTNILMDMLGEVVHSSVLNKSKRELKEIQRAVKVFVSSHNFERAINILEQHRYVLISGEPGIGKTTLGRCLSAYFLQRKGYRGFIYADTVETAWSMYKEDEKQVFFFDDFWGDIFKDEKLPLKEEKNLMEFINFISSSDDKILILTSREYVLQQGLAQYQNEKLRRVIERGKLLLKLDDYSEAIKGKILFNHLYFSDLEWDYVKVIADNYTRIIHHQNYNPRMIEVLLEQEERSVEECSPTQFFKEFMSYLDDPESFWKSIFMKQTYGAQLTALILFLSSQPMRVSDLQDSYHACLEAWEQSGEKIQDLEFSSIMTQLEKTMINTYSEDSSFTLRSFYNEYGKQRLLVKFQNPSIKDFLYQHLNENMHQYGKILIRGCPFFNQLLSIFRVAHSESDVLDESGERFCHRGEKCLSKTLETELCERIISDFDYLKYSYAYGDVFENTSSVYEAPHECTVRKVYDTLWHFGVNESTEMDAFLRDKIQQLCIHLHEGEYPFSYDDMAVFPHLIKLITLSFPLDVHLDGESLIQDYYDRSRSAEHFLNLHEFEKAFPNEFAEFNKVHYQAIQRDIMGVLYSDVDFFASDCEHNRISFLIDIVYPQVLKGYKLDDDKGYREDLRMIAGYDEFEDDDYNKDQLEESDETPTETKEDEYNEQEIEELMEEEKAALLGGTKEFLEEEDVINFIRKTVKEEAIAEELIGLFKSEIPWYIWTISPDLDTLSLFVDLYHKEKHFPLSSADFYRKFASYLIEGSSDASSTTDPNCIAEALHEFAFDMMESGRVIFSENKIRKHPSIRAKLESGHIELDALLSFSFLSRKGKWYEFQTVGLQAYLATKKMLSSDEGERKRNYANFLDLEEEFRDIEHDIWLLCSELDLEAFNHHYLIPILKEYLSAIDVSSLKKICSSTFEFLELKLNFKISQVTLLPYLSGSSCNGLSISALDFIDHDLTALEDYMSWDDEENSNKNKKDLLLRLGQLIMEQGSLRETIGDECEYELCMSECMRNDDWFDVLKSLGVCDFLWDSYFQVCEKVEKSMAANGCIRLDSYVRDPKTRKYVSFN</sequence>
<dbReference type="InterPro" id="IPR027417">
    <property type="entry name" value="P-loop_NTPase"/>
</dbReference>
<keyword evidence="3" id="KW-0255">Endonuclease</keyword>
<dbReference type="Gene3D" id="3.40.1350.10">
    <property type="match status" value="1"/>
</dbReference>
<dbReference type="OrthoDB" id="9806903at2"/>
<dbReference type="SUPFAM" id="SSF52540">
    <property type="entry name" value="P-loop containing nucleoside triphosphate hydrolases"/>
    <property type="match status" value="1"/>
</dbReference>
<dbReference type="GO" id="GO:0004519">
    <property type="term" value="F:endonuclease activity"/>
    <property type="evidence" value="ECO:0007669"/>
    <property type="project" value="UniProtKB-KW"/>
</dbReference>